<sequence length="453" mass="53811">MHNPQDQLRKALKRYNNNDKPNNNRNCRSQQLQMPQVPKGMLSMNSAQKSERNAKLSDTDTTDVTHYNLNFSQPIQSSYQVEHLDLSSFKIQPCKIPGSHSHKHCPFYHNAKDRKRNNTQYSAELCAYIESNQQCPYGDNCNKAHNRVEQLYRADNYKTKFCSYYPNNIYQCDYGKFCSFAHSEADIVIELIHNLEYDDDFFMFYYKSVWCPFNLTQHDKALCVYAHNWQDFRRKPQIYQYHPIPCQSWNTAEYILEYYSGCQEGFNCGKCHGWKELEYHPMLFRTKQCINQQCSKTDCSFYHNNQEKRCIDQLSQFRVFKIVPRNRIVQNTFKVRDKSLLNSQRNTSNKSQDLTLSYQKHCSTSDQQWLGHNLQNSFQYDQDLDEGKQNSKGQHYQTTLISIQERTEHQDSDELKDLKDLMRKKSNSVVEDKQNNDDNEHVRTVLKMIDMDQ</sequence>
<protein>
    <recommendedName>
        <fullName evidence="6">C3H1-type domain-containing protein</fullName>
    </recommendedName>
</protein>
<dbReference type="HOGENOM" id="CLU_609000_0_0_1"/>
<evidence type="ECO:0000256" key="3">
    <source>
        <dbReference type="ARBA" id="ARBA00022833"/>
    </source>
</evidence>
<dbReference type="InterPro" id="IPR045234">
    <property type="entry name" value="Unkempt-like"/>
</dbReference>
<proteinExistence type="predicted"/>
<dbReference type="RefSeq" id="XP_001449812.1">
    <property type="nucleotide sequence ID" value="XM_001449775.1"/>
</dbReference>
<keyword evidence="8" id="KW-1185">Reference proteome</keyword>
<dbReference type="InterPro" id="IPR057444">
    <property type="entry name" value="Znf-CCCH_AtC3H23-like"/>
</dbReference>
<dbReference type="InterPro" id="IPR036855">
    <property type="entry name" value="Znf_CCCH_sf"/>
</dbReference>
<evidence type="ECO:0000313" key="7">
    <source>
        <dbReference type="EMBL" id="CAK82415.1"/>
    </source>
</evidence>
<evidence type="ECO:0000256" key="5">
    <source>
        <dbReference type="PROSITE-ProRule" id="PRU00723"/>
    </source>
</evidence>
<dbReference type="PANTHER" id="PTHR14493:SF50">
    <property type="entry name" value="RING FINGER PROTEIN UNKEMPT"/>
    <property type="match status" value="1"/>
</dbReference>
<evidence type="ECO:0000256" key="1">
    <source>
        <dbReference type="ARBA" id="ARBA00022723"/>
    </source>
</evidence>
<dbReference type="eggNOG" id="KOG1595">
    <property type="taxonomic scope" value="Eukaryota"/>
</dbReference>
<dbReference type="KEGG" id="ptm:GSPATT00016802001"/>
<gene>
    <name evidence="7" type="ORF">GSPATT00016802001</name>
</gene>
<evidence type="ECO:0000259" key="6">
    <source>
        <dbReference type="PROSITE" id="PS50103"/>
    </source>
</evidence>
<dbReference type="SUPFAM" id="SSF90229">
    <property type="entry name" value="CCCH zinc finger"/>
    <property type="match status" value="2"/>
</dbReference>
<keyword evidence="3 5" id="KW-0862">Zinc</keyword>
<dbReference type="SMART" id="SM00356">
    <property type="entry name" value="ZnF_C3H1"/>
    <property type="match status" value="2"/>
</dbReference>
<dbReference type="InterPro" id="IPR000571">
    <property type="entry name" value="Znf_CCCH"/>
</dbReference>
<dbReference type="InParanoid" id="A0DH98"/>
<dbReference type="GeneID" id="5035597"/>
<dbReference type="PROSITE" id="PS50103">
    <property type="entry name" value="ZF_C3H1"/>
    <property type="match status" value="2"/>
</dbReference>
<dbReference type="GO" id="GO:0008270">
    <property type="term" value="F:zinc ion binding"/>
    <property type="evidence" value="ECO:0007669"/>
    <property type="project" value="UniProtKB-KW"/>
</dbReference>
<keyword evidence="2 5" id="KW-0863">Zinc-finger</keyword>
<feature type="domain" description="C3H1-type" evidence="6">
    <location>
        <begin position="156"/>
        <end position="185"/>
    </location>
</feature>
<dbReference type="Proteomes" id="UP000000600">
    <property type="component" value="Unassembled WGS sequence"/>
</dbReference>
<dbReference type="OMA" id="QEKRCID"/>
<evidence type="ECO:0000256" key="2">
    <source>
        <dbReference type="ARBA" id="ARBA00022771"/>
    </source>
</evidence>
<dbReference type="AlphaFoldDB" id="A0DH98"/>
<feature type="zinc finger region" description="C3H1-type" evidence="5">
    <location>
        <begin position="156"/>
        <end position="185"/>
    </location>
</feature>
<dbReference type="Gene3D" id="4.10.1000.10">
    <property type="entry name" value="Zinc finger, CCCH-type"/>
    <property type="match status" value="2"/>
</dbReference>
<dbReference type="OrthoDB" id="20534at2759"/>
<feature type="zinc finger region" description="C3H1-type" evidence="5">
    <location>
        <begin position="120"/>
        <end position="148"/>
    </location>
</feature>
<keyword evidence="1 5" id="KW-0479">Metal-binding</keyword>
<reference evidence="7 8" key="1">
    <citation type="journal article" date="2006" name="Nature">
        <title>Global trends of whole-genome duplications revealed by the ciliate Paramecium tetraurelia.</title>
        <authorList>
            <consortium name="Genoscope"/>
            <person name="Aury J.-M."/>
            <person name="Jaillon O."/>
            <person name="Duret L."/>
            <person name="Noel B."/>
            <person name="Jubin C."/>
            <person name="Porcel B.M."/>
            <person name="Segurens B."/>
            <person name="Daubin V."/>
            <person name="Anthouard V."/>
            <person name="Aiach N."/>
            <person name="Arnaiz O."/>
            <person name="Billaut A."/>
            <person name="Beisson J."/>
            <person name="Blanc I."/>
            <person name="Bouhouche K."/>
            <person name="Camara F."/>
            <person name="Duharcourt S."/>
            <person name="Guigo R."/>
            <person name="Gogendeau D."/>
            <person name="Katinka M."/>
            <person name="Keller A.-M."/>
            <person name="Kissmehl R."/>
            <person name="Klotz C."/>
            <person name="Koll F."/>
            <person name="Le Moue A."/>
            <person name="Lepere C."/>
            <person name="Malinsky S."/>
            <person name="Nowacki M."/>
            <person name="Nowak J.K."/>
            <person name="Plattner H."/>
            <person name="Poulain J."/>
            <person name="Ruiz F."/>
            <person name="Serrano V."/>
            <person name="Zagulski M."/>
            <person name="Dessen P."/>
            <person name="Betermier M."/>
            <person name="Weissenbach J."/>
            <person name="Scarpelli C."/>
            <person name="Schachter V."/>
            <person name="Sperling L."/>
            <person name="Meyer E."/>
            <person name="Cohen J."/>
            <person name="Wincker P."/>
        </authorList>
    </citation>
    <scope>NUCLEOTIDE SEQUENCE [LARGE SCALE GENOMIC DNA]</scope>
    <source>
        <strain evidence="7 8">Stock d4-2</strain>
    </source>
</reference>
<name>A0DH98_PARTE</name>
<dbReference type="EMBL" id="CT868430">
    <property type="protein sequence ID" value="CAK82415.1"/>
    <property type="molecule type" value="Genomic_DNA"/>
</dbReference>
<keyword evidence="4" id="KW-0238">DNA-binding</keyword>
<evidence type="ECO:0000313" key="8">
    <source>
        <dbReference type="Proteomes" id="UP000000600"/>
    </source>
</evidence>
<accession>A0DH98</accession>
<dbReference type="STRING" id="5888.A0DH98"/>
<organism evidence="7 8">
    <name type="scientific">Paramecium tetraurelia</name>
    <dbReference type="NCBI Taxonomy" id="5888"/>
    <lineage>
        <taxon>Eukaryota</taxon>
        <taxon>Sar</taxon>
        <taxon>Alveolata</taxon>
        <taxon>Ciliophora</taxon>
        <taxon>Intramacronucleata</taxon>
        <taxon>Oligohymenophorea</taxon>
        <taxon>Peniculida</taxon>
        <taxon>Parameciidae</taxon>
        <taxon>Paramecium</taxon>
    </lineage>
</organism>
<feature type="domain" description="C3H1-type" evidence="6">
    <location>
        <begin position="120"/>
        <end position="148"/>
    </location>
</feature>
<dbReference type="PANTHER" id="PTHR14493">
    <property type="entry name" value="UNKEMPT FAMILY MEMBER"/>
    <property type="match status" value="1"/>
</dbReference>
<evidence type="ECO:0000256" key="4">
    <source>
        <dbReference type="ARBA" id="ARBA00023125"/>
    </source>
</evidence>
<dbReference type="GO" id="GO:0003677">
    <property type="term" value="F:DNA binding"/>
    <property type="evidence" value="ECO:0007669"/>
    <property type="project" value="UniProtKB-KW"/>
</dbReference>
<dbReference type="Pfam" id="PF25512">
    <property type="entry name" value="zf-CCCH_AtC3H23"/>
    <property type="match status" value="2"/>
</dbReference>